<protein>
    <submittedName>
        <fullName evidence="1">DNA polymerase</fullName>
    </submittedName>
</protein>
<accession>A0A2P4XIF9</accession>
<comment type="caution">
    <text evidence="1">The sequence shown here is derived from an EMBL/GenBank/DDBJ whole genome shotgun (WGS) entry which is preliminary data.</text>
</comment>
<sequence>MGVSRDIALRGPECEPLPSAARVLAAFTRSRTRTRQVESAPPMGPLEYQPERWRRIKVHQEGDQYLSDIIAFLKDDLERFSPKRLKKIAKVADLFALDECYTDLHGQPEADRVTPETSSDWWSRNHSEKTCSIMRMKTFREDIRGSPVLMKNCARSSTGPGYMLTWNDS</sequence>
<name>A0A2P4XIF9_9STRA</name>
<reference evidence="1 2" key="1">
    <citation type="journal article" date="2017" name="Genome Biol. Evol.">
        <title>Phytophthora megakarya and P. palmivora, closely related causal agents of cacao black pod rot, underwent increases in genome sizes and gene numbers by different mechanisms.</title>
        <authorList>
            <person name="Ali S.S."/>
            <person name="Shao J."/>
            <person name="Lary D.J."/>
            <person name="Kronmiller B."/>
            <person name="Shen D."/>
            <person name="Strem M.D."/>
            <person name="Amoako-Attah I."/>
            <person name="Akrofi A.Y."/>
            <person name="Begoude B.A."/>
            <person name="Ten Hoopen G.M."/>
            <person name="Coulibaly K."/>
            <person name="Kebe B.I."/>
            <person name="Melnick R.L."/>
            <person name="Guiltinan M.J."/>
            <person name="Tyler B.M."/>
            <person name="Meinhardt L.W."/>
            <person name="Bailey B.A."/>
        </authorList>
    </citation>
    <scope>NUCLEOTIDE SEQUENCE [LARGE SCALE GENOMIC DNA]</scope>
    <source>
        <strain evidence="2">sbr112.9</strain>
    </source>
</reference>
<proteinExistence type="predicted"/>
<evidence type="ECO:0000313" key="2">
    <source>
        <dbReference type="Proteomes" id="UP000237271"/>
    </source>
</evidence>
<dbReference type="EMBL" id="NCKW01010306">
    <property type="protein sequence ID" value="POM65327.1"/>
    <property type="molecule type" value="Genomic_DNA"/>
</dbReference>
<evidence type="ECO:0000313" key="1">
    <source>
        <dbReference type="EMBL" id="POM65327.1"/>
    </source>
</evidence>
<organism evidence="1 2">
    <name type="scientific">Phytophthora palmivora</name>
    <dbReference type="NCBI Taxonomy" id="4796"/>
    <lineage>
        <taxon>Eukaryota</taxon>
        <taxon>Sar</taxon>
        <taxon>Stramenopiles</taxon>
        <taxon>Oomycota</taxon>
        <taxon>Peronosporomycetes</taxon>
        <taxon>Peronosporales</taxon>
        <taxon>Peronosporaceae</taxon>
        <taxon>Phytophthora</taxon>
    </lineage>
</organism>
<gene>
    <name evidence="1" type="ORF">PHPALM_18973</name>
</gene>
<dbReference type="AlphaFoldDB" id="A0A2P4XIF9"/>
<dbReference type="OrthoDB" id="142613at2759"/>
<keyword evidence="2" id="KW-1185">Reference proteome</keyword>
<dbReference type="Proteomes" id="UP000237271">
    <property type="component" value="Unassembled WGS sequence"/>
</dbReference>